<dbReference type="Pfam" id="PF09413">
    <property type="entry name" value="DUF2007"/>
    <property type="match status" value="1"/>
</dbReference>
<accession>A0ABV7ZXU0</accession>
<proteinExistence type="predicted"/>
<dbReference type="Proteomes" id="UP001595617">
    <property type="component" value="Unassembled WGS sequence"/>
</dbReference>
<evidence type="ECO:0000259" key="1">
    <source>
        <dbReference type="Pfam" id="PF09413"/>
    </source>
</evidence>
<comment type="caution">
    <text evidence="2">The sequence shown here is derived from an EMBL/GenBank/DDBJ whole genome shotgun (WGS) entry which is preliminary data.</text>
</comment>
<evidence type="ECO:0000313" key="3">
    <source>
        <dbReference type="Proteomes" id="UP001595617"/>
    </source>
</evidence>
<feature type="domain" description="DUF2007" evidence="1">
    <location>
        <begin position="3"/>
        <end position="69"/>
    </location>
</feature>
<dbReference type="SUPFAM" id="SSF54913">
    <property type="entry name" value="GlnB-like"/>
    <property type="match status" value="1"/>
</dbReference>
<sequence>MLVTIARFSMAFEAQIAKARLDSEGMPAFLADVHTNNALSIYGDAFGGIRLQVPEEVAERAVQILAEYQEQALCELDDDQGE</sequence>
<gene>
    <name evidence="2" type="ORF">ACFOOG_09405</name>
</gene>
<reference evidence="3" key="1">
    <citation type="journal article" date="2019" name="Int. J. Syst. Evol. Microbiol.">
        <title>The Global Catalogue of Microorganisms (GCM) 10K type strain sequencing project: providing services to taxonomists for standard genome sequencing and annotation.</title>
        <authorList>
            <consortium name="The Broad Institute Genomics Platform"/>
            <consortium name="The Broad Institute Genome Sequencing Center for Infectious Disease"/>
            <person name="Wu L."/>
            <person name="Ma J."/>
        </authorList>
    </citation>
    <scope>NUCLEOTIDE SEQUENCE [LARGE SCALE GENOMIC DNA]</scope>
    <source>
        <strain evidence="3">IBRC 10765</strain>
    </source>
</reference>
<evidence type="ECO:0000313" key="2">
    <source>
        <dbReference type="EMBL" id="MFC3853044.1"/>
    </source>
</evidence>
<organism evidence="2 3">
    <name type="scientific">Saccharospirillum mangrovi</name>
    <dbReference type="NCBI Taxonomy" id="2161747"/>
    <lineage>
        <taxon>Bacteria</taxon>
        <taxon>Pseudomonadati</taxon>
        <taxon>Pseudomonadota</taxon>
        <taxon>Gammaproteobacteria</taxon>
        <taxon>Oceanospirillales</taxon>
        <taxon>Saccharospirillaceae</taxon>
        <taxon>Saccharospirillum</taxon>
    </lineage>
</organism>
<dbReference type="InterPro" id="IPR011322">
    <property type="entry name" value="N-reg_PII-like_a/b"/>
</dbReference>
<dbReference type="Gene3D" id="3.30.70.790">
    <property type="entry name" value="UreE, C-terminal domain"/>
    <property type="match status" value="1"/>
</dbReference>
<keyword evidence="3" id="KW-1185">Reference proteome</keyword>
<name>A0ABV7ZXU0_9GAMM</name>
<dbReference type="EMBL" id="JBHRYR010000003">
    <property type="protein sequence ID" value="MFC3853044.1"/>
    <property type="molecule type" value="Genomic_DNA"/>
</dbReference>
<protein>
    <submittedName>
        <fullName evidence="2">Signal transducing protein</fullName>
    </submittedName>
</protein>
<dbReference type="InterPro" id="IPR018551">
    <property type="entry name" value="DUF2007"/>
</dbReference>
<dbReference type="RefSeq" id="WP_380695825.1">
    <property type="nucleotide sequence ID" value="NZ_JBHRYR010000003.1"/>
</dbReference>